<dbReference type="Pfam" id="PF01161">
    <property type="entry name" value="PBP"/>
    <property type="match status" value="1"/>
</dbReference>
<accession>A0A6I4NVW2</accession>
<feature type="region of interest" description="Disordered" evidence="2">
    <location>
        <begin position="27"/>
        <end position="56"/>
    </location>
</feature>
<dbReference type="PANTHER" id="PTHR30289">
    <property type="entry name" value="UNCHARACTERIZED PROTEIN YBCL-RELATED"/>
    <property type="match status" value="1"/>
</dbReference>
<name>A0A6I4NVW2_9MICO</name>
<dbReference type="PANTHER" id="PTHR30289:SF1">
    <property type="entry name" value="PEBP (PHOSPHATIDYLETHANOLAMINE-BINDING PROTEIN) FAMILY PROTEIN"/>
    <property type="match status" value="1"/>
</dbReference>
<proteinExistence type="inferred from homology"/>
<evidence type="ECO:0000256" key="2">
    <source>
        <dbReference type="SAM" id="MobiDB-lite"/>
    </source>
</evidence>
<dbReference type="InterPro" id="IPR036610">
    <property type="entry name" value="PEBP-like_sf"/>
</dbReference>
<comment type="caution">
    <text evidence="3">The sequence shown here is derived from an EMBL/GenBank/DDBJ whole genome shotgun (WGS) entry which is preliminary data.</text>
</comment>
<keyword evidence="4" id="KW-1185">Reference proteome</keyword>
<dbReference type="InterPro" id="IPR005247">
    <property type="entry name" value="YbhB_YbcL/LppC-like"/>
</dbReference>
<dbReference type="AlphaFoldDB" id="A0A6I4NVW2"/>
<protein>
    <submittedName>
        <fullName evidence="3">YbhB/YbcL family Raf kinase inhibitor-like protein</fullName>
    </submittedName>
</protein>
<dbReference type="Gene3D" id="3.90.280.10">
    <property type="entry name" value="PEBP-like"/>
    <property type="match status" value="1"/>
</dbReference>
<gene>
    <name evidence="3" type="ORF">GB864_08450</name>
</gene>
<dbReference type="Proteomes" id="UP000438182">
    <property type="component" value="Unassembled WGS sequence"/>
</dbReference>
<dbReference type="CDD" id="cd00865">
    <property type="entry name" value="PEBP_bact_arch"/>
    <property type="match status" value="1"/>
</dbReference>
<evidence type="ECO:0000256" key="1">
    <source>
        <dbReference type="ARBA" id="ARBA00007120"/>
    </source>
</evidence>
<dbReference type="EMBL" id="WSTA01000030">
    <property type="protein sequence ID" value="MWB98576.1"/>
    <property type="molecule type" value="Genomic_DNA"/>
</dbReference>
<comment type="similarity">
    <text evidence="1">Belongs to the UPF0098 family.</text>
</comment>
<sequence length="182" mass="18929">MFAYDPYSELATLRDFAPLTLTSDDVADGGALPPELWNPSARDGGADRSPQLSWSGAPAGTKSFAVSVFDPDAPTGSGYWHWAVYDLAPTVTSLAAGVGDGMPGSLPPGAITLPNESRQERYEGAAPPAGTGTHRYFIVVDALDVSHLELPPGATPAILGFNRHFHSLARGVLVGTATPEVG</sequence>
<dbReference type="SUPFAM" id="SSF49777">
    <property type="entry name" value="PEBP-like"/>
    <property type="match status" value="1"/>
</dbReference>
<evidence type="ECO:0000313" key="4">
    <source>
        <dbReference type="Proteomes" id="UP000438182"/>
    </source>
</evidence>
<evidence type="ECO:0000313" key="3">
    <source>
        <dbReference type="EMBL" id="MWB98576.1"/>
    </source>
</evidence>
<organism evidence="3 4">
    <name type="scientific">Agromyces seonyuensis</name>
    <dbReference type="NCBI Taxonomy" id="2662446"/>
    <lineage>
        <taxon>Bacteria</taxon>
        <taxon>Bacillati</taxon>
        <taxon>Actinomycetota</taxon>
        <taxon>Actinomycetes</taxon>
        <taxon>Micrococcales</taxon>
        <taxon>Microbacteriaceae</taxon>
        <taxon>Agromyces</taxon>
    </lineage>
</organism>
<reference evidence="3 4" key="1">
    <citation type="submission" date="2019-12" db="EMBL/GenBank/DDBJ databases">
        <authorList>
            <person name="Kim Y.S."/>
        </authorList>
    </citation>
    <scope>NUCLEOTIDE SEQUENCE [LARGE SCALE GENOMIC DNA]</scope>
    <source>
        <strain evidence="3 4">MMS17-SY077</strain>
    </source>
</reference>
<dbReference type="InterPro" id="IPR008914">
    <property type="entry name" value="PEBP"/>
</dbReference>
<dbReference type="RefSeq" id="WP_160424034.1">
    <property type="nucleotide sequence ID" value="NZ_WSTA01000030.1"/>
</dbReference>
<dbReference type="NCBIfam" id="TIGR00481">
    <property type="entry name" value="YbhB/YbcL family Raf kinase inhibitor-like protein"/>
    <property type="match status" value="1"/>
</dbReference>